<evidence type="ECO:0000256" key="4">
    <source>
        <dbReference type="ARBA" id="ARBA00023235"/>
    </source>
</evidence>
<evidence type="ECO:0000313" key="11">
    <source>
        <dbReference type="Proteomes" id="UP000246058"/>
    </source>
</evidence>
<comment type="cofactor">
    <cofactor evidence="6 7">
        <name>Mg(2+)</name>
        <dbReference type="ChEBI" id="CHEBI:18420"/>
    </cofactor>
    <text evidence="6 7">Binds 1 Mg(2+) ion per subunit.</text>
</comment>
<comment type="similarity">
    <text evidence="1 7">Belongs to the mandelate racemase/muconate lactonizing enzyme family.</text>
</comment>
<gene>
    <name evidence="10" type="ORF">DK427_07185</name>
</gene>
<feature type="domain" description="Mandelate racemase/muconate lactonizing enzyme C-terminal" evidence="9">
    <location>
        <begin position="132"/>
        <end position="223"/>
    </location>
</feature>
<feature type="active site" description="Proton acceptor; specific for (S)-substrate epimerization" evidence="5">
    <location>
        <position position="247"/>
    </location>
</feature>
<feature type="transmembrane region" description="Helical" evidence="8">
    <location>
        <begin position="269"/>
        <end position="290"/>
    </location>
</feature>
<evidence type="ECO:0000313" key="10">
    <source>
        <dbReference type="EMBL" id="AWN35544.1"/>
    </source>
</evidence>
<dbReference type="InterPro" id="IPR029065">
    <property type="entry name" value="Enolase_C-like"/>
</dbReference>
<dbReference type="Gene3D" id="3.30.390.10">
    <property type="entry name" value="Enolase-like, N-terminal domain"/>
    <property type="match status" value="1"/>
</dbReference>
<evidence type="ECO:0000256" key="5">
    <source>
        <dbReference type="PIRSR" id="PIRSR634603-1"/>
    </source>
</evidence>
<organism evidence="10 11">
    <name type="scientific">Methylobacterium radiodurans</name>
    <dbReference type="NCBI Taxonomy" id="2202828"/>
    <lineage>
        <taxon>Bacteria</taxon>
        <taxon>Pseudomonadati</taxon>
        <taxon>Pseudomonadota</taxon>
        <taxon>Alphaproteobacteria</taxon>
        <taxon>Hyphomicrobiales</taxon>
        <taxon>Methylobacteriaceae</taxon>
        <taxon>Methylobacterium</taxon>
    </lineage>
</organism>
<keyword evidence="8" id="KW-0812">Transmembrane</keyword>
<dbReference type="InterPro" id="IPR034593">
    <property type="entry name" value="DgoD-like"/>
</dbReference>
<dbReference type="SMART" id="SM00922">
    <property type="entry name" value="MR_MLE"/>
    <property type="match status" value="1"/>
</dbReference>
<evidence type="ECO:0000259" key="9">
    <source>
        <dbReference type="SMART" id="SM00922"/>
    </source>
</evidence>
<dbReference type="RefSeq" id="WP_109950664.1">
    <property type="nucleotide sequence ID" value="NZ_CP029551.1"/>
</dbReference>
<dbReference type="PANTHER" id="PTHR48080:SF3">
    <property type="entry name" value="ENOLASE SUPERFAMILY MEMBER DDB_G0284701"/>
    <property type="match status" value="1"/>
</dbReference>
<sequence>MTRRLTVAVERFPIAGAFTISRGSRTETAVVVARVADAAGLAGQGECVPYARYGESVESVAALITAQDEAVAAGLTRAELLEHLPAGAARNALDCALLDLEAKQLGRPAYEILGLSAPAPAITAYTLSLGTPESMEEAARKAAARPLLKVKLGGEGDPERIAAVRRGAPVSRLIVDANEAWRPETLEANLAACVAAGVSLIEQPLPAGDDAALEGMERPIPICADESLHDRAGLDALAGRYDAVNIKLDKTGGLTEAVMLAHEARARGLSLMIGCMVGTSLAMAPAMLLAHHADYVDLDGPLLLARDREPSLRFEGSTIHPPEPALWG</sequence>
<name>A0A2U8VPJ8_9HYPH</name>
<dbReference type="InterPro" id="IPR013342">
    <property type="entry name" value="Mandelate_racemase_C"/>
</dbReference>
<dbReference type="InterPro" id="IPR036849">
    <property type="entry name" value="Enolase-like_C_sf"/>
</dbReference>
<protein>
    <recommendedName>
        <fullName evidence="7">Dipeptide epimerase</fullName>
        <ecNumber evidence="7">5.1.1.-</ecNumber>
    </recommendedName>
</protein>
<evidence type="ECO:0000256" key="6">
    <source>
        <dbReference type="PIRSR" id="PIRSR634603-3"/>
    </source>
</evidence>
<dbReference type="GO" id="GO:0016855">
    <property type="term" value="F:racemase and epimerase activity, acting on amino acids and derivatives"/>
    <property type="evidence" value="ECO:0007669"/>
    <property type="project" value="UniProtKB-UniRule"/>
</dbReference>
<dbReference type="Pfam" id="PF13378">
    <property type="entry name" value="MR_MLE_C"/>
    <property type="match status" value="1"/>
</dbReference>
<dbReference type="SFLD" id="SFLDG00180">
    <property type="entry name" value="muconate_cycloisomerase"/>
    <property type="match status" value="1"/>
</dbReference>
<dbReference type="Pfam" id="PF02746">
    <property type="entry name" value="MR_MLE_N"/>
    <property type="match status" value="1"/>
</dbReference>
<reference evidence="10 11" key="1">
    <citation type="submission" date="2018-05" db="EMBL/GenBank/DDBJ databases">
        <title>Complete Genome Sequence of Methylobacterium sp. 17Sr1-43.</title>
        <authorList>
            <person name="Srinivasan S."/>
        </authorList>
    </citation>
    <scope>NUCLEOTIDE SEQUENCE [LARGE SCALE GENOMIC DNA]</scope>
    <source>
        <strain evidence="10 11">17Sr1-43</strain>
    </source>
</reference>
<keyword evidence="8" id="KW-1133">Transmembrane helix</keyword>
<feature type="binding site" evidence="6">
    <location>
        <position position="176"/>
    </location>
    <ligand>
        <name>Mg(2+)</name>
        <dbReference type="ChEBI" id="CHEBI:18420"/>
    </ligand>
</feature>
<keyword evidence="3 6" id="KW-0460">Magnesium</keyword>
<dbReference type="InterPro" id="IPR034603">
    <property type="entry name" value="Dipeptide_epimerase"/>
</dbReference>
<keyword evidence="4 7" id="KW-0413">Isomerase</keyword>
<dbReference type="KEGG" id="meti:DK427_07185"/>
<evidence type="ECO:0000256" key="7">
    <source>
        <dbReference type="RuleBase" id="RU366006"/>
    </source>
</evidence>
<accession>A0A2U8VPJ8</accession>
<evidence type="ECO:0000256" key="8">
    <source>
        <dbReference type="SAM" id="Phobius"/>
    </source>
</evidence>
<dbReference type="InterPro" id="IPR029017">
    <property type="entry name" value="Enolase-like_N"/>
</dbReference>
<evidence type="ECO:0000256" key="3">
    <source>
        <dbReference type="ARBA" id="ARBA00022842"/>
    </source>
</evidence>
<feature type="active site" description="Proton acceptor; specific for (R)-substrate epimerization" evidence="5">
    <location>
        <position position="151"/>
    </location>
</feature>
<dbReference type="Gene3D" id="3.20.20.120">
    <property type="entry name" value="Enolase-like C-terminal domain"/>
    <property type="match status" value="1"/>
</dbReference>
<dbReference type="PANTHER" id="PTHR48080">
    <property type="entry name" value="D-GALACTONATE DEHYDRATASE-RELATED"/>
    <property type="match status" value="1"/>
</dbReference>
<dbReference type="OrthoDB" id="9782675at2"/>
<evidence type="ECO:0000256" key="2">
    <source>
        <dbReference type="ARBA" id="ARBA00022723"/>
    </source>
</evidence>
<dbReference type="InterPro" id="IPR013341">
    <property type="entry name" value="Mandelate_racemase_N_dom"/>
</dbReference>
<dbReference type="CDD" id="cd03319">
    <property type="entry name" value="L-Ala-DL-Glu_epimerase"/>
    <property type="match status" value="1"/>
</dbReference>
<dbReference type="SFLD" id="SFLDF00010">
    <property type="entry name" value="dipeptide_epimerase"/>
    <property type="match status" value="1"/>
</dbReference>
<dbReference type="Proteomes" id="UP000246058">
    <property type="component" value="Chromosome"/>
</dbReference>
<keyword evidence="8" id="KW-0472">Membrane</keyword>
<dbReference type="AlphaFoldDB" id="A0A2U8VPJ8"/>
<keyword evidence="2 6" id="KW-0479">Metal-binding</keyword>
<keyword evidence="11" id="KW-1185">Reference proteome</keyword>
<dbReference type="EMBL" id="CP029551">
    <property type="protein sequence ID" value="AWN35544.1"/>
    <property type="molecule type" value="Genomic_DNA"/>
</dbReference>
<dbReference type="SUPFAM" id="SSF54826">
    <property type="entry name" value="Enolase N-terminal domain-like"/>
    <property type="match status" value="1"/>
</dbReference>
<dbReference type="NCBIfam" id="NF042940">
    <property type="entry name" value="racemase_DgcA"/>
    <property type="match status" value="1"/>
</dbReference>
<proteinExistence type="inferred from homology"/>
<dbReference type="GO" id="GO:0046872">
    <property type="term" value="F:metal ion binding"/>
    <property type="evidence" value="ECO:0007669"/>
    <property type="project" value="UniProtKB-KW"/>
</dbReference>
<feature type="binding site" evidence="6">
    <location>
        <position position="202"/>
    </location>
    <ligand>
        <name>Mg(2+)</name>
        <dbReference type="ChEBI" id="CHEBI:18420"/>
    </ligand>
</feature>
<dbReference type="SFLD" id="SFLDS00001">
    <property type="entry name" value="Enolase"/>
    <property type="match status" value="1"/>
</dbReference>
<feature type="binding site" evidence="6">
    <location>
        <position position="225"/>
    </location>
    <ligand>
        <name>Mg(2+)</name>
        <dbReference type="ChEBI" id="CHEBI:18420"/>
    </ligand>
</feature>
<dbReference type="EC" id="5.1.1.-" evidence="7"/>
<dbReference type="SUPFAM" id="SSF51604">
    <property type="entry name" value="Enolase C-terminal domain-like"/>
    <property type="match status" value="1"/>
</dbReference>
<evidence type="ECO:0000256" key="1">
    <source>
        <dbReference type="ARBA" id="ARBA00008031"/>
    </source>
</evidence>